<organism evidence="1">
    <name type="scientific">marine sediment metagenome</name>
    <dbReference type="NCBI Taxonomy" id="412755"/>
    <lineage>
        <taxon>unclassified sequences</taxon>
        <taxon>metagenomes</taxon>
        <taxon>ecological metagenomes</taxon>
    </lineage>
</organism>
<proteinExistence type="predicted"/>
<dbReference type="EMBL" id="BARW01015390">
    <property type="protein sequence ID" value="GAI94207.1"/>
    <property type="molecule type" value="Genomic_DNA"/>
</dbReference>
<comment type="caution">
    <text evidence="1">The sequence shown here is derived from an EMBL/GenBank/DDBJ whole genome shotgun (WGS) entry which is preliminary data.</text>
</comment>
<protein>
    <submittedName>
        <fullName evidence="1">Uncharacterized protein</fullName>
    </submittedName>
</protein>
<reference evidence="1" key="1">
    <citation type="journal article" date="2014" name="Front. Microbiol.">
        <title>High frequency of phylogenetically diverse reductive dehalogenase-homologous genes in deep subseafloor sedimentary metagenomes.</title>
        <authorList>
            <person name="Kawai M."/>
            <person name="Futagami T."/>
            <person name="Toyoda A."/>
            <person name="Takaki Y."/>
            <person name="Nishi S."/>
            <person name="Hori S."/>
            <person name="Arai W."/>
            <person name="Tsubouchi T."/>
            <person name="Morono Y."/>
            <person name="Uchiyama I."/>
            <person name="Ito T."/>
            <person name="Fujiyama A."/>
            <person name="Inagaki F."/>
            <person name="Takami H."/>
        </authorList>
    </citation>
    <scope>NUCLEOTIDE SEQUENCE</scope>
    <source>
        <strain evidence="1">Expedition CK06-06</strain>
    </source>
</reference>
<sequence length="157" mass="18009">MINFTLKGKNFPTRAYYWGPNAYHIVNGEWVYFTPVGIDLTTGLLVTEIAQYEGVPEVLGFMVFFRDAAGEQVIGPYGGASTSLFPIKDKGSYILDFHGEVGIPTLLEEEEEEVLPEFLKWLIPWSPLFGPPVPKLLPPWPWWFSRWEEGWEESPPW</sequence>
<accession>X1SMA7</accession>
<gene>
    <name evidence="1" type="ORF">S12H4_27027</name>
</gene>
<dbReference type="AlphaFoldDB" id="X1SMA7"/>
<name>X1SMA7_9ZZZZ</name>
<evidence type="ECO:0000313" key="1">
    <source>
        <dbReference type="EMBL" id="GAI94207.1"/>
    </source>
</evidence>